<reference evidence="2" key="1">
    <citation type="journal article" date="2019" name="PLoS Negl. Trop. Dis.">
        <title>Revisiting the worldwide diversity of Leptospira species in the environment.</title>
        <authorList>
            <person name="Vincent A.T."/>
            <person name="Schiettekatte O."/>
            <person name="Bourhy P."/>
            <person name="Veyrier F.J."/>
            <person name="Picardeau M."/>
        </authorList>
    </citation>
    <scope>NUCLEOTIDE SEQUENCE [LARGE SCALE GENOMIC DNA]</scope>
    <source>
        <strain evidence="2">201800293</strain>
    </source>
</reference>
<proteinExistence type="predicted"/>
<evidence type="ECO:0000313" key="3">
    <source>
        <dbReference type="Proteomes" id="UP000297239"/>
    </source>
</evidence>
<dbReference type="RefSeq" id="WP_135636114.1">
    <property type="nucleotide sequence ID" value="NZ_RQFE01000026.1"/>
</dbReference>
<name>A0A6N4PUH3_9LEPT</name>
<keyword evidence="1" id="KW-0812">Transmembrane</keyword>
<gene>
    <name evidence="2" type="ORF">EHQ18_14310</name>
</gene>
<keyword evidence="1" id="KW-0472">Membrane</keyword>
<sequence length="106" mass="12324">MKFKLSIILLFFIQLHSCISIPNIKNKEINNSIDCHRIYRSLENDFLTTRGVQIATLQFAFWGAVFMGTNFGLILLLPIPMLEILSYNDLSGKKEEEWKKLECLNQ</sequence>
<dbReference type="AlphaFoldDB" id="A0A6N4PUH3"/>
<keyword evidence="1" id="KW-1133">Transmembrane helix</keyword>
<accession>A0A6N4PUH3</accession>
<dbReference type="EMBL" id="RQFF01000032">
    <property type="protein sequence ID" value="TGK67699.1"/>
    <property type="molecule type" value="Genomic_DNA"/>
</dbReference>
<protein>
    <submittedName>
        <fullName evidence="2">Uncharacterized protein</fullName>
    </submittedName>
</protein>
<organism evidence="2 3">
    <name type="scientific">Leptospira kanakyensis</name>
    <dbReference type="NCBI Taxonomy" id="2484968"/>
    <lineage>
        <taxon>Bacteria</taxon>
        <taxon>Pseudomonadati</taxon>
        <taxon>Spirochaetota</taxon>
        <taxon>Spirochaetia</taxon>
        <taxon>Leptospirales</taxon>
        <taxon>Leptospiraceae</taxon>
        <taxon>Leptospira</taxon>
    </lineage>
</organism>
<feature type="transmembrane region" description="Helical" evidence="1">
    <location>
        <begin position="59"/>
        <end position="79"/>
    </location>
</feature>
<evidence type="ECO:0000256" key="1">
    <source>
        <dbReference type="SAM" id="Phobius"/>
    </source>
</evidence>
<dbReference type="Proteomes" id="UP000297239">
    <property type="component" value="Unassembled WGS sequence"/>
</dbReference>
<evidence type="ECO:0000313" key="2">
    <source>
        <dbReference type="EMBL" id="TGK67699.1"/>
    </source>
</evidence>
<comment type="caution">
    <text evidence="2">The sequence shown here is derived from an EMBL/GenBank/DDBJ whole genome shotgun (WGS) entry which is preliminary data.</text>
</comment>
<keyword evidence="3" id="KW-1185">Reference proteome</keyword>